<evidence type="ECO:0000256" key="4">
    <source>
        <dbReference type="ARBA" id="ARBA00023242"/>
    </source>
</evidence>
<keyword evidence="4" id="KW-0539">Nucleus</keyword>
<feature type="compositionally biased region" description="Acidic residues" evidence="7">
    <location>
        <begin position="571"/>
        <end position="588"/>
    </location>
</feature>
<feature type="region of interest" description="Disordered" evidence="7">
    <location>
        <begin position="1"/>
        <end position="498"/>
    </location>
</feature>
<evidence type="ECO:0000259" key="8">
    <source>
        <dbReference type="Pfam" id="PF11699"/>
    </source>
</evidence>
<comment type="function">
    <text evidence="5">Component of the kinetochore, a multiprotein complex that assembles on centromeric DNA and attaches chromosomes to spindle microtubules, mediating chromosome segregation and sister chromatid segregation during meiosis and mitosis. Component of the inner kinetochore constitutive centromere-associated network (CCAN), which serves as a structural platform for outer kinetochore assembly.</text>
</comment>
<dbReference type="EMBL" id="JAPDMQ010000219">
    <property type="protein sequence ID" value="KAK0530265.1"/>
    <property type="molecule type" value="Genomic_DNA"/>
</dbReference>
<feature type="compositionally biased region" description="Basic and acidic residues" evidence="7">
    <location>
        <begin position="71"/>
        <end position="88"/>
    </location>
</feature>
<dbReference type="GO" id="GO:0019237">
    <property type="term" value="F:centromeric DNA binding"/>
    <property type="evidence" value="ECO:0007669"/>
    <property type="project" value="InterPro"/>
</dbReference>
<reference evidence="9" key="1">
    <citation type="journal article" date="2023" name="PhytoFront">
        <title>Draft Genome Resources of Seven Strains of Tilletia horrida, Causal Agent of Kernel Smut of Rice.</title>
        <authorList>
            <person name="Khanal S."/>
            <person name="Antony Babu S."/>
            <person name="Zhou X.G."/>
        </authorList>
    </citation>
    <scope>NUCLEOTIDE SEQUENCE</scope>
    <source>
        <strain evidence="9">TX3</strain>
    </source>
</reference>
<feature type="region of interest" description="Disordered" evidence="7">
    <location>
        <begin position="522"/>
        <end position="545"/>
    </location>
</feature>
<feature type="compositionally biased region" description="Basic and acidic residues" evidence="7">
    <location>
        <begin position="38"/>
        <end position="48"/>
    </location>
</feature>
<feature type="compositionally biased region" description="Low complexity" evidence="7">
    <location>
        <begin position="323"/>
        <end position="342"/>
    </location>
</feature>
<evidence type="ECO:0000256" key="5">
    <source>
        <dbReference type="ARBA" id="ARBA00057947"/>
    </source>
</evidence>
<feature type="compositionally biased region" description="Basic and acidic residues" evidence="7">
    <location>
        <begin position="262"/>
        <end position="273"/>
    </location>
</feature>
<dbReference type="GO" id="GO:0000776">
    <property type="term" value="C:kinetochore"/>
    <property type="evidence" value="ECO:0007669"/>
    <property type="project" value="InterPro"/>
</dbReference>
<gene>
    <name evidence="9" type="primary">MIF2</name>
    <name evidence="9" type="ORF">OC842_003974</name>
</gene>
<feature type="compositionally biased region" description="Basic and acidic residues" evidence="7">
    <location>
        <begin position="287"/>
        <end position="300"/>
    </location>
</feature>
<name>A0AAN6JJZ0_9BASI</name>
<comment type="caution">
    <text evidence="9">The sequence shown here is derived from an EMBL/GenBank/DDBJ whole genome shotgun (WGS) entry which is preliminary data.</text>
</comment>
<feature type="region of interest" description="Disordered" evidence="7">
    <location>
        <begin position="806"/>
        <end position="852"/>
    </location>
</feature>
<feature type="compositionally biased region" description="Basic residues" evidence="7">
    <location>
        <begin position="461"/>
        <end position="475"/>
    </location>
</feature>
<dbReference type="Pfam" id="PF11699">
    <property type="entry name" value="CENP-C_C"/>
    <property type="match status" value="1"/>
</dbReference>
<feature type="compositionally biased region" description="Low complexity" evidence="7">
    <location>
        <begin position="128"/>
        <end position="147"/>
    </location>
</feature>
<comment type="subcellular location">
    <subcellularLocation>
        <location evidence="1">Nucleus</location>
    </subcellularLocation>
</comment>
<dbReference type="InterPro" id="IPR014710">
    <property type="entry name" value="RmlC-like_jellyroll"/>
</dbReference>
<protein>
    <recommendedName>
        <fullName evidence="6">CENP-C homolog</fullName>
    </recommendedName>
</protein>
<comment type="similarity">
    <text evidence="2">Belongs to the CENP-C/MIF2 family.</text>
</comment>
<dbReference type="GO" id="GO:0051455">
    <property type="term" value="P:spindle attachment to meiosis I kinetochore"/>
    <property type="evidence" value="ECO:0007669"/>
    <property type="project" value="TreeGrafter"/>
</dbReference>
<organism evidence="9 10">
    <name type="scientific">Tilletia horrida</name>
    <dbReference type="NCBI Taxonomy" id="155126"/>
    <lineage>
        <taxon>Eukaryota</taxon>
        <taxon>Fungi</taxon>
        <taxon>Dikarya</taxon>
        <taxon>Basidiomycota</taxon>
        <taxon>Ustilaginomycotina</taxon>
        <taxon>Exobasidiomycetes</taxon>
        <taxon>Tilletiales</taxon>
        <taxon>Tilletiaceae</taxon>
        <taxon>Tilletia</taxon>
    </lineage>
</organism>
<evidence type="ECO:0000256" key="7">
    <source>
        <dbReference type="SAM" id="MobiDB-lite"/>
    </source>
</evidence>
<dbReference type="GO" id="GO:0005634">
    <property type="term" value="C:nucleus"/>
    <property type="evidence" value="ECO:0007669"/>
    <property type="project" value="UniProtKB-SubCell"/>
</dbReference>
<feature type="region of interest" description="Disordered" evidence="7">
    <location>
        <begin position="569"/>
        <end position="601"/>
    </location>
</feature>
<evidence type="ECO:0000256" key="1">
    <source>
        <dbReference type="ARBA" id="ARBA00004123"/>
    </source>
</evidence>
<dbReference type="PANTHER" id="PTHR16684">
    <property type="entry name" value="CENTROMERE PROTEIN C"/>
    <property type="match status" value="1"/>
</dbReference>
<keyword evidence="10" id="KW-1185">Reference proteome</keyword>
<feature type="compositionally biased region" description="Polar residues" evidence="7">
    <location>
        <begin position="353"/>
        <end position="369"/>
    </location>
</feature>
<dbReference type="Proteomes" id="UP001176521">
    <property type="component" value="Unassembled WGS sequence"/>
</dbReference>
<dbReference type="InterPro" id="IPR011051">
    <property type="entry name" value="RmlC_Cupin_sf"/>
</dbReference>
<feature type="region of interest" description="Disordered" evidence="7">
    <location>
        <begin position="615"/>
        <end position="679"/>
    </location>
</feature>
<dbReference type="InterPro" id="IPR025974">
    <property type="entry name" value="Mif2/CENP-C_cupin"/>
</dbReference>
<evidence type="ECO:0000256" key="6">
    <source>
        <dbReference type="ARBA" id="ARBA00075033"/>
    </source>
</evidence>
<sequence length="852" mass="92714">MSTRRFYEENTGGRTGLRIPSLTRDSGGFEDTDQFYEASKKRMAERRGLNAQDEEEDDDYQEEEDDYDDDDHLRDRTDDEDGPDRQSADEYANSLVDHHQDGTDDGNEDETDDDAVEGHISSGLRNTSRSSQSKSRSSGTSAQASTSMDLETSEAPSPQAALRMAQASSRRAIREPTPIGDDAGTSTEDESRTSRGQGRSSPAIMTPGQSRRDAGGRVSTLSSRELNFDSTIGGGDFDNNFADDHGDEGLDLYNDAPEFPDNEARRTDADADRSLNFSDGVATPSHRSGDKSARRDHADGVEDDVEDAPVKRPGRKSGESRISDASSSRSSVGGSSLSASMGRRAFNRLRHTASMTPNRTADTQDTPSRASVSQPSPAKSAVSSVSSAGGRALDFNDYGDDDNMGGGYDGPDYGDDNDDGGAPAAEVIVEEDVGPDALIGTSAGRADFEMASPDRAAAAKGKGKKKQDPKAKRRARSENEENQAPHENASGPHVRVDLRIVKRGGANTAKEQREIIEHIADEYHLQGMGDPDQTIQPDGPRRGRRHRYAPLEWWRGERAVFGRARLSAVAEEGESDADGDEAGEDEFEDRPKRQDIVLPVPVLKEIVRIQREPGEGTFAGMRIPRRGKTKKSSTKKEKVDSKKRKAAGSDSEDDEDGNGNREIQLDERGYTRQPEDGWDEETDQMGIVWNVDTGEETTRRIACQRDEVKTRKVFNSEFKFEKVFGVDDFMAAGVIEIPVGGSKPVKPSKTNSYTFIVSEGAVRVRIHRSNFVMGPGGMFLVPKGNTYSIENIAKRESRLFFAQARDPNLDPEQARGATAAMAQGSQSVAGPSGSQYAAAGVGTGKSPAKKRR</sequence>
<accession>A0AAN6JJZ0</accession>
<feature type="compositionally biased region" description="Polar residues" evidence="7">
    <location>
        <begin position="219"/>
        <end position="230"/>
    </location>
</feature>
<feature type="compositionally biased region" description="Polar residues" evidence="7">
    <location>
        <begin position="823"/>
        <end position="835"/>
    </location>
</feature>
<feature type="compositionally biased region" description="Acidic residues" evidence="7">
    <location>
        <begin position="103"/>
        <end position="115"/>
    </location>
</feature>
<dbReference type="FunFam" id="2.60.120.10:FF:000033">
    <property type="entry name" value="Centromere protein C 1"/>
    <property type="match status" value="1"/>
</dbReference>
<evidence type="ECO:0000313" key="10">
    <source>
        <dbReference type="Proteomes" id="UP001176521"/>
    </source>
</evidence>
<feature type="compositionally biased region" description="Basic and acidic residues" evidence="7">
    <location>
        <begin position="663"/>
        <end position="675"/>
    </location>
</feature>
<dbReference type="Gene3D" id="2.60.120.10">
    <property type="entry name" value="Jelly Rolls"/>
    <property type="match status" value="1"/>
</dbReference>
<evidence type="ECO:0000256" key="2">
    <source>
        <dbReference type="ARBA" id="ARBA00010291"/>
    </source>
</evidence>
<dbReference type="GO" id="GO:0051315">
    <property type="term" value="P:attachment of mitotic spindle microtubules to kinetochore"/>
    <property type="evidence" value="ECO:0007669"/>
    <property type="project" value="TreeGrafter"/>
</dbReference>
<evidence type="ECO:0000313" key="9">
    <source>
        <dbReference type="EMBL" id="KAK0530265.1"/>
    </source>
</evidence>
<feature type="domain" description="Mif2/CENP-C cupin" evidence="8">
    <location>
        <begin position="718"/>
        <end position="803"/>
    </location>
</feature>
<feature type="compositionally biased region" description="Basic residues" evidence="7">
    <location>
        <begin position="623"/>
        <end position="633"/>
    </location>
</feature>
<dbReference type="PANTHER" id="PTHR16684:SF11">
    <property type="entry name" value="CENTROMERE PROTEIN C"/>
    <property type="match status" value="1"/>
</dbReference>
<dbReference type="SUPFAM" id="SSF51182">
    <property type="entry name" value="RmlC-like cupins"/>
    <property type="match status" value="1"/>
</dbReference>
<keyword evidence="3" id="KW-0238">DNA-binding</keyword>
<dbReference type="AlphaFoldDB" id="A0AAN6JJZ0"/>
<feature type="compositionally biased region" description="Acidic residues" evidence="7">
    <location>
        <begin position="52"/>
        <end position="70"/>
    </location>
</feature>
<dbReference type="GO" id="GO:0051382">
    <property type="term" value="P:kinetochore assembly"/>
    <property type="evidence" value="ECO:0007669"/>
    <property type="project" value="InterPro"/>
</dbReference>
<dbReference type="InterPro" id="IPR028386">
    <property type="entry name" value="CENP-C/Mif2/cnp3"/>
</dbReference>
<feature type="compositionally biased region" description="Low complexity" evidence="7">
    <location>
        <begin position="370"/>
        <end position="388"/>
    </location>
</feature>
<dbReference type="CDD" id="cd06993">
    <property type="entry name" value="cupin_CENP-C_C"/>
    <property type="match status" value="1"/>
</dbReference>
<evidence type="ECO:0000256" key="3">
    <source>
        <dbReference type="ARBA" id="ARBA00023125"/>
    </source>
</evidence>
<proteinExistence type="inferred from homology"/>